<dbReference type="Proteomes" id="UP000499080">
    <property type="component" value="Unassembled WGS sequence"/>
</dbReference>
<name>A0A4Y2LP92_ARAVE</name>
<protein>
    <submittedName>
        <fullName evidence="1">Uncharacterized protein</fullName>
    </submittedName>
</protein>
<organism evidence="1 2">
    <name type="scientific">Araneus ventricosus</name>
    <name type="common">Orbweaver spider</name>
    <name type="synonym">Epeira ventricosa</name>
    <dbReference type="NCBI Taxonomy" id="182803"/>
    <lineage>
        <taxon>Eukaryota</taxon>
        <taxon>Metazoa</taxon>
        <taxon>Ecdysozoa</taxon>
        <taxon>Arthropoda</taxon>
        <taxon>Chelicerata</taxon>
        <taxon>Arachnida</taxon>
        <taxon>Araneae</taxon>
        <taxon>Araneomorphae</taxon>
        <taxon>Entelegynae</taxon>
        <taxon>Araneoidea</taxon>
        <taxon>Araneidae</taxon>
        <taxon>Araneus</taxon>
    </lineage>
</organism>
<reference evidence="1 2" key="1">
    <citation type="journal article" date="2019" name="Sci. Rep.">
        <title>Orb-weaving spider Araneus ventricosus genome elucidates the spidroin gene catalogue.</title>
        <authorList>
            <person name="Kono N."/>
            <person name="Nakamura H."/>
            <person name="Ohtoshi R."/>
            <person name="Moran D.A.P."/>
            <person name="Shinohara A."/>
            <person name="Yoshida Y."/>
            <person name="Fujiwara M."/>
            <person name="Mori M."/>
            <person name="Tomita M."/>
            <person name="Arakawa K."/>
        </authorList>
    </citation>
    <scope>NUCLEOTIDE SEQUENCE [LARGE SCALE GENOMIC DNA]</scope>
</reference>
<accession>A0A4Y2LP92</accession>
<keyword evidence="2" id="KW-1185">Reference proteome</keyword>
<evidence type="ECO:0000313" key="2">
    <source>
        <dbReference type="Proteomes" id="UP000499080"/>
    </source>
</evidence>
<evidence type="ECO:0000313" key="1">
    <source>
        <dbReference type="EMBL" id="GBN15843.1"/>
    </source>
</evidence>
<comment type="caution">
    <text evidence="1">The sequence shown here is derived from an EMBL/GenBank/DDBJ whole genome shotgun (WGS) entry which is preliminary data.</text>
</comment>
<sequence length="122" mass="14145">MAIHSKENNVVSSLYTRYSTPSLKNRYFIFIHPFQEKQRRFQSQTTGDSIAPRRTHFILCSSIPMENNMLSLTHGDYRLPEESYFIFYGPSYSKWKPSSSSNTNTGDSNALLENLMAHKIEI</sequence>
<dbReference type="EMBL" id="BGPR01006070">
    <property type="protein sequence ID" value="GBN15843.1"/>
    <property type="molecule type" value="Genomic_DNA"/>
</dbReference>
<gene>
    <name evidence="1" type="ORF">AVEN_268375_1</name>
</gene>
<proteinExistence type="predicted"/>
<dbReference type="AlphaFoldDB" id="A0A4Y2LP92"/>